<comment type="caution">
    <text evidence="6">The sequence shown here is derived from an EMBL/GenBank/DDBJ whole genome shotgun (WGS) entry which is preliminary data.</text>
</comment>
<dbReference type="InterPro" id="IPR036259">
    <property type="entry name" value="MFS_trans_sf"/>
</dbReference>
<dbReference type="InterPro" id="IPR020846">
    <property type="entry name" value="MFS_dom"/>
</dbReference>
<organism evidence="6 7">
    <name type="scientific">Rheinheimera marina</name>
    <dbReference type="NCBI Taxonomy" id="1774958"/>
    <lineage>
        <taxon>Bacteria</taxon>
        <taxon>Pseudomonadati</taxon>
        <taxon>Pseudomonadota</taxon>
        <taxon>Gammaproteobacteria</taxon>
        <taxon>Chromatiales</taxon>
        <taxon>Chromatiaceae</taxon>
        <taxon>Rheinheimera</taxon>
    </lineage>
</organism>
<protein>
    <submittedName>
        <fullName evidence="6">MFS transporter</fullName>
    </submittedName>
</protein>
<dbReference type="PROSITE" id="PS50850">
    <property type="entry name" value="MFS"/>
    <property type="match status" value="1"/>
</dbReference>
<gene>
    <name evidence="6" type="ORF">ACFO3I_08190</name>
</gene>
<evidence type="ECO:0000256" key="4">
    <source>
        <dbReference type="SAM" id="Phobius"/>
    </source>
</evidence>
<name>A0ABV9JL62_9GAMM</name>
<proteinExistence type="predicted"/>
<keyword evidence="1 4" id="KW-0812">Transmembrane</keyword>
<keyword evidence="2 4" id="KW-1133">Transmembrane helix</keyword>
<feature type="transmembrane region" description="Helical" evidence="4">
    <location>
        <begin position="301"/>
        <end position="322"/>
    </location>
</feature>
<dbReference type="PANTHER" id="PTHR23523">
    <property type="match status" value="1"/>
</dbReference>
<feature type="domain" description="Major facilitator superfamily (MFS) profile" evidence="5">
    <location>
        <begin position="13"/>
        <end position="389"/>
    </location>
</feature>
<dbReference type="InterPro" id="IPR011701">
    <property type="entry name" value="MFS"/>
</dbReference>
<keyword evidence="7" id="KW-1185">Reference proteome</keyword>
<evidence type="ECO:0000256" key="1">
    <source>
        <dbReference type="ARBA" id="ARBA00022692"/>
    </source>
</evidence>
<accession>A0ABV9JL62</accession>
<sequence length="400" mass="42694">MNSSLRPVSQLGLILALLVLALTLRPSMAAIGPVLPFIQQELPFSFSLASLLTMLPVLAMGLGILCAHYFAQKLGPYLLIFWAAAAIGLATLIRLWSASVWDLILTAVVSGLGIAMVQAVAPAVIKQRFASHAALVMGWYISAIIAGAALAASLSAYLAEALQSWRLALGGWALLSVLALLAWFSQRSGLRQLAAPGSGQNPLGYRKYRRGWTLAWFFGLVTCAFTCVLAWLPAYYVELGWPEPKAGLLLGFMISMEVLSGIVSPMLASRLYDRRPVLLALALLMLAGFAGLVLWPAAAWLWAALLGLGIGGLFPLSLIVAMDHRKDAQQAASLTAFVQAVGYTLAAFSPLVAGLIRDLTQSFSLSWLVLALVCLLVLWMAGRFNPAGYADCFAAKSSVT</sequence>
<feature type="transmembrane region" description="Helical" evidence="4">
    <location>
        <begin position="45"/>
        <end position="70"/>
    </location>
</feature>
<dbReference type="EMBL" id="JBHSGB010000006">
    <property type="protein sequence ID" value="MFC4654990.1"/>
    <property type="molecule type" value="Genomic_DNA"/>
</dbReference>
<dbReference type="InterPro" id="IPR052524">
    <property type="entry name" value="MFS_Cyanate_Porter"/>
</dbReference>
<evidence type="ECO:0000256" key="2">
    <source>
        <dbReference type="ARBA" id="ARBA00022989"/>
    </source>
</evidence>
<feature type="transmembrane region" description="Helical" evidence="4">
    <location>
        <begin position="277"/>
        <end position="295"/>
    </location>
</feature>
<feature type="transmembrane region" description="Helical" evidence="4">
    <location>
        <begin position="214"/>
        <end position="236"/>
    </location>
</feature>
<dbReference type="RefSeq" id="WP_377333217.1">
    <property type="nucleotide sequence ID" value="NZ_JBHSGB010000006.1"/>
</dbReference>
<evidence type="ECO:0000313" key="6">
    <source>
        <dbReference type="EMBL" id="MFC4654990.1"/>
    </source>
</evidence>
<dbReference type="PANTHER" id="PTHR23523:SF1">
    <property type="entry name" value="CYANATE TRANSPORT PROTEIN CYNX"/>
    <property type="match status" value="1"/>
</dbReference>
<feature type="transmembrane region" description="Helical" evidence="4">
    <location>
        <begin position="137"/>
        <end position="159"/>
    </location>
</feature>
<feature type="transmembrane region" description="Helical" evidence="4">
    <location>
        <begin position="334"/>
        <end position="356"/>
    </location>
</feature>
<feature type="transmembrane region" description="Helical" evidence="4">
    <location>
        <begin position="248"/>
        <end position="268"/>
    </location>
</feature>
<reference evidence="7" key="1">
    <citation type="journal article" date="2019" name="Int. J. Syst. Evol. Microbiol.">
        <title>The Global Catalogue of Microorganisms (GCM) 10K type strain sequencing project: providing services to taxonomists for standard genome sequencing and annotation.</title>
        <authorList>
            <consortium name="The Broad Institute Genomics Platform"/>
            <consortium name="The Broad Institute Genome Sequencing Center for Infectious Disease"/>
            <person name="Wu L."/>
            <person name="Ma J."/>
        </authorList>
    </citation>
    <scope>NUCLEOTIDE SEQUENCE [LARGE SCALE GENOMIC DNA]</scope>
    <source>
        <strain evidence="7">DT28</strain>
    </source>
</reference>
<feature type="transmembrane region" description="Helical" evidence="4">
    <location>
        <begin position="165"/>
        <end position="184"/>
    </location>
</feature>
<feature type="transmembrane region" description="Helical" evidence="4">
    <location>
        <begin position="362"/>
        <end position="381"/>
    </location>
</feature>
<dbReference type="Gene3D" id="1.20.1250.20">
    <property type="entry name" value="MFS general substrate transporter like domains"/>
    <property type="match status" value="2"/>
</dbReference>
<feature type="transmembrane region" description="Helical" evidence="4">
    <location>
        <begin position="77"/>
        <end position="97"/>
    </location>
</feature>
<evidence type="ECO:0000256" key="3">
    <source>
        <dbReference type="ARBA" id="ARBA00023136"/>
    </source>
</evidence>
<keyword evidence="3 4" id="KW-0472">Membrane</keyword>
<evidence type="ECO:0000259" key="5">
    <source>
        <dbReference type="PROSITE" id="PS50850"/>
    </source>
</evidence>
<feature type="transmembrane region" description="Helical" evidence="4">
    <location>
        <begin position="103"/>
        <end position="125"/>
    </location>
</feature>
<evidence type="ECO:0000313" key="7">
    <source>
        <dbReference type="Proteomes" id="UP001595962"/>
    </source>
</evidence>
<dbReference type="Proteomes" id="UP001595962">
    <property type="component" value="Unassembled WGS sequence"/>
</dbReference>
<dbReference type="Pfam" id="PF07690">
    <property type="entry name" value="MFS_1"/>
    <property type="match status" value="1"/>
</dbReference>
<dbReference type="SUPFAM" id="SSF103473">
    <property type="entry name" value="MFS general substrate transporter"/>
    <property type="match status" value="1"/>
</dbReference>